<evidence type="ECO:0000313" key="1">
    <source>
        <dbReference type="EMBL" id="CAE6728414.1"/>
    </source>
</evidence>
<protein>
    <submittedName>
        <fullName evidence="1">Uncharacterized protein</fullName>
    </submittedName>
</protein>
<keyword evidence="2" id="KW-1185">Reference proteome</keyword>
<dbReference type="RefSeq" id="WP_213041590.1">
    <property type="nucleotide sequence ID" value="NZ_CAJNBJ010000002.1"/>
</dbReference>
<dbReference type="EMBL" id="CAJNBJ010000002">
    <property type="protein sequence ID" value="CAE6728414.1"/>
    <property type="molecule type" value="Genomic_DNA"/>
</dbReference>
<dbReference type="Proteomes" id="UP000675880">
    <property type="component" value="Unassembled WGS sequence"/>
</dbReference>
<proteinExistence type="predicted"/>
<accession>A0ABN7L389</accession>
<gene>
    <name evidence="1" type="ORF">NSPZN2_100228</name>
</gene>
<comment type="caution">
    <text evidence="1">The sequence shown here is derived from an EMBL/GenBank/DDBJ whole genome shotgun (WGS) entry which is preliminary data.</text>
</comment>
<name>A0ABN7L389_9BACT</name>
<reference evidence="1 2" key="1">
    <citation type="submission" date="2021-02" db="EMBL/GenBank/DDBJ databases">
        <authorList>
            <person name="Han P."/>
        </authorList>
    </citation>
    <scope>NUCLEOTIDE SEQUENCE [LARGE SCALE GENOMIC DNA]</scope>
    <source>
        <strain evidence="1">Candidatus Nitrospira sp. ZN2</strain>
    </source>
</reference>
<sequence length="69" mass="8211">MGNEQERGHLDHSWRETTDSIQFLRNGRIPWYRPDCIGDRRQGPIVQGYTYVQARTYVKYLHLFGIGTR</sequence>
<organism evidence="1 2">
    <name type="scientific">Nitrospira defluvii</name>
    <dbReference type="NCBI Taxonomy" id="330214"/>
    <lineage>
        <taxon>Bacteria</taxon>
        <taxon>Pseudomonadati</taxon>
        <taxon>Nitrospirota</taxon>
        <taxon>Nitrospiria</taxon>
        <taxon>Nitrospirales</taxon>
        <taxon>Nitrospiraceae</taxon>
        <taxon>Nitrospira</taxon>
    </lineage>
</organism>
<evidence type="ECO:0000313" key="2">
    <source>
        <dbReference type="Proteomes" id="UP000675880"/>
    </source>
</evidence>